<organism evidence="3 4">
    <name type="scientific">Planobispora rosea</name>
    <dbReference type="NCBI Taxonomy" id="35762"/>
    <lineage>
        <taxon>Bacteria</taxon>
        <taxon>Bacillati</taxon>
        <taxon>Actinomycetota</taxon>
        <taxon>Actinomycetes</taxon>
        <taxon>Streptosporangiales</taxon>
        <taxon>Streptosporangiaceae</taxon>
        <taxon>Planobispora</taxon>
    </lineage>
</organism>
<keyword evidence="4" id="KW-1185">Reference proteome</keyword>
<dbReference type="PROSITE" id="PS50887">
    <property type="entry name" value="GGDEF"/>
    <property type="match status" value="1"/>
</dbReference>
<dbReference type="InterPro" id="IPR043128">
    <property type="entry name" value="Rev_trsase/Diguanyl_cyclase"/>
</dbReference>
<evidence type="ECO:0000256" key="1">
    <source>
        <dbReference type="SAM" id="Phobius"/>
    </source>
</evidence>
<dbReference type="PANTHER" id="PTHR44757">
    <property type="entry name" value="DIGUANYLATE CYCLASE DGCP"/>
    <property type="match status" value="1"/>
</dbReference>
<dbReference type="PANTHER" id="PTHR44757:SF2">
    <property type="entry name" value="BIOFILM ARCHITECTURE MAINTENANCE PROTEIN MBAA"/>
    <property type="match status" value="1"/>
</dbReference>
<dbReference type="OrthoDB" id="3514519at2"/>
<keyword evidence="1" id="KW-0472">Membrane</keyword>
<dbReference type="InterPro" id="IPR000160">
    <property type="entry name" value="GGDEF_dom"/>
</dbReference>
<dbReference type="EMBL" id="BOOI01000032">
    <property type="protein sequence ID" value="GIH85169.1"/>
    <property type="molecule type" value="Genomic_DNA"/>
</dbReference>
<gene>
    <name evidence="3" type="ORF">Pro02_35770</name>
</gene>
<feature type="transmembrane region" description="Helical" evidence="1">
    <location>
        <begin position="188"/>
        <end position="206"/>
    </location>
</feature>
<keyword evidence="1" id="KW-0812">Transmembrane</keyword>
<feature type="transmembrane region" description="Helical" evidence="1">
    <location>
        <begin position="218"/>
        <end position="235"/>
    </location>
</feature>
<dbReference type="InterPro" id="IPR029787">
    <property type="entry name" value="Nucleotide_cyclase"/>
</dbReference>
<feature type="transmembrane region" description="Helical" evidence="1">
    <location>
        <begin position="60"/>
        <end position="83"/>
    </location>
</feature>
<dbReference type="SUPFAM" id="SSF55073">
    <property type="entry name" value="Nucleotide cyclase"/>
    <property type="match status" value="1"/>
</dbReference>
<evidence type="ECO:0000259" key="2">
    <source>
        <dbReference type="PROSITE" id="PS50887"/>
    </source>
</evidence>
<dbReference type="InterPro" id="IPR052155">
    <property type="entry name" value="Biofilm_reg_signaling"/>
</dbReference>
<evidence type="ECO:0000313" key="4">
    <source>
        <dbReference type="Proteomes" id="UP000655044"/>
    </source>
</evidence>
<feature type="transmembrane region" description="Helical" evidence="1">
    <location>
        <begin position="95"/>
        <end position="112"/>
    </location>
</feature>
<feature type="domain" description="GGDEF" evidence="2">
    <location>
        <begin position="356"/>
        <end position="488"/>
    </location>
</feature>
<dbReference type="AlphaFoldDB" id="A0A8J3S1M1"/>
<accession>A0A8J3S1M1</accession>
<feature type="transmembrane region" description="Helical" evidence="1">
    <location>
        <begin position="31"/>
        <end position="48"/>
    </location>
</feature>
<comment type="caution">
    <text evidence="3">The sequence shown here is derived from an EMBL/GenBank/DDBJ whole genome shotgun (WGS) entry which is preliminary data.</text>
</comment>
<dbReference type="RefSeq" id="WP_068925506.1">
    <property type="nucleotide sequence ID" value="NZ_BMQP01000011.1"/>
</dbReference>
<feature type="transmembrane region" description="Helical" evidence="1">
    <location>
        <begin position="256"/>
        <end position="275"/>
    </location>
</feature>
<sequence>MTAAKSWVFLVVASAVSGVTAAIYASVPGQILYFALYGVICALAWWAAFRLVPAQDRRPWLLIALAQTLWVTGDAIELAFLHFTGEVPPVGVSDAFWLSGYPLIALALTLMARRRAPGRLRGGVLDALTLSTVAALASWQFLIQPFIDEYGLSQSVIPALYPVGDLVLLAAVLFLTLSPGERGAPTRLLLAAVSTYLLVDLGYNLLPYLVDYSYVEKLGAGLLLGHALFVTAALHPRRAELTRPGMDMRTLHPARVVFLGLALLGTPALALRYAGFSGQEMATIVASAACAAFVLARFTGAVREQERIQAQLAYQARHDPLTGLANRTVLHEALEQAVEQIVENLPSGQPARPGDAGVAVLYLDLDGFKEINDVHGHDAGDAILRAVAGRLATAVQGAGLAARLGGDEFVLLCRNASRQDAVLLAERVLREIAEPVPFGEHRLGVGASVGIAVCGASGDSPAEVLRAADSAMYSAKRLGRGRWVAAGDAGPLMAA</sequence>
<keyword evidence="1" id="KW-1133">Transmembrane helix</keyword>
<proteinExistence type="predicted"/>
<dbReference type="Proteomes" id="UP000655044">
    <property type="component" value="Unassembled WGS sequence"/>
</dbReference>
<dbReference type="Pfam" id="PF00990">
    <property type="entry name" value="GGDEF"/>
    <property type="match status" value="1"/>
</dbReference>
<evidence type="ECO:0000313" key="3">
    <source>
        <dbReference type="EMBL" id="GIH85169.1"/>
    </source>
</evidence>
<feature type="transmembrane region" description="Helical" evidence="1">
    <location>
        <begin position="281"/>
        <end position="299"/>
    </location>
</feature>
<dbReference type="Gene3D" id="3.30.70.270">
    <property type="match status" value="1"/>
</dbReference>
<dbReference type="NCBIfam" id="TIGR00254">
    <property type="entry name" value="GGDEF"/>
    <property type="match status" value="1"/>
</dbReference>
<dbReference type="CDD" id="cd01949">
    <property type="entry name" value="GGDEF"/>
    <property type="match status" value="1"/>
</dbReference>
<dbReference type="SMART" id="SM00267">
    <property type="entry name" value="GGDEF"/>
    <property type="match status" value="1"/>
</dbReference>
<reference evidence="3" key="1">
    <citation type="submission" date="2021-01" db="EMBL/GenBank/DDBJ databases">
        <title>Whole genome shotgun sequence of Planobispora rosea NBRC 15558.</title>
        <authorList>
            <person name="Komaki H."/>
            <person name="Tamura T."/>
        </authorList>
    </citation>
    <scope>NUCLEOTIDE SEQUENCE</scope>
    <source>
        <strain evidence="3">NBRC 15558</strain>
    </source>
</reference>
<protein>
    <recommendedName>
        <fullName evidence="2">GGDEF domain-containing protein</fullName>
    </recommendedName>
</protein>
<feature type="transmembrane region" description="Helical" evidence="1">
    <location>
        <begin position="159"/>
        <end position="176"/>
    </location>
</feature>
<feature type="transmembrane region" description="Helical" evidence="1">
    <location>
        <begin position="124"/>
        <end position="147"/>
    </location>
</feature>
<name>A0A8J3S1M1_PLARO</name>